<proteinExistence type="predicted"/>
<dbReference type="AlphaFoldDB" id="A0A2V5HSX8"/>
<reference evidence="2 3" key="1">
    <citation type="submission" date="2018-02" db="EMBL/GenBank/DDBJ databases">
        <title>The genomes of Aspergillus section Nigri reveals drivers in fungal speciation.</title>
        <authorList>
            <consortium name="DOE Joint Genome Institute"/>
            <person name="Vesth T.C."/>
            <person name="Nybo J."/>
            <person name="Theobald S."/>
            <person name="Brandl J."/>
            <person name="Frisvad J.C."/>
            <person name="Nielsen K.F."/>
            <person name="Lyhne E.K."/>
            <person name="Kogle M.E."/>
            <person name="Kuo A."/>
            <person name="Riley R."/>
            <person name="Clum A."/>
            <person name="Nolan M."/>
            <person name="Lipzen A."/>
            <person name="Salamov A."/>
            <person name="Henrissat B."/>
            <person name="Wiebenga A."/>
            <person name="De vries R.P."/>
            <person name="Grigoriev I.V."/>
            <person name="Mortensen U.H."/>
            <person name="Andersen M.R."/>
            <person name="Baker S.E."/>
        </authorList>
    </citation>
    <scope>NUCLEOTIDE SEQUENCE [LARGE SCALE GENOMIC DNA]</scope>
    <source>
        <strain evidence="2 3">CBS 114.80</strain>
    </source>
</reference>
<evidence type="ECO:0000313" key="3">
    <source>
        <dbReference type="Proteomes" id="UP000248817"/>
    </source>
</evidence>
<dbReference type="InterPro" id="IPR013083">
    <property type="entry name" value="Znf_RING/FYVE/PHD"/>
</dbReference>
<accession>A0A2V5HSX8</accession>
<sequence>MSYFRFRAYSELKKDLARLSMASEPDTDPETSDAEPRVPTSATSNAATQTSDDGTMSSSEDGGVLLTPQQTDSENESTDSDDHPKVLTPHSTGNDAPNEGTIIFFPWRTQLGCPTLEQIKKHRSFEEVFSSSDFRNWDCLQPAEQARRRVLARKINNPANKPADAACDICERVDPHVDLCCEGCTTYFHLECAWNRHGAIEWGTEYKFRIPMHCPVCRKPWRFGAELFDQGLLKNDEDEVVEQAESFQYLKMEGHVWK</sequence>
<evidence type="ECO:0000313" key="2">
    <source>
        <dbReference type="EMBL" id="PYI25134.1"/>
    </source>
</evidence>
<protein>
    <submittedName>
        <fullName evidence="2">Uncharacterized protein</fullName>
    </submittedName>
</protein>
<evidence type="ECO:0000256" key="1">
    <source>
        <dbReference type="SAM" id="MobiDB-lite"/>
    </source>
</evidence>
<dbReference type="Gene3D" id="3.30.40.10">
    <property type="entry name" value="Zinc/RING finger domain, C3HC4 (zinc finger)"/>
    <property type="match status" value="1"/>
</dbReference>
<dbReference type="Proteomes" id="UP000248817">
    <property type="component" value="Unassembled WGS sequence"/>
</dbReference>
<organism evidence="2 3">
    <name type="scientific">Aspergillus indologenus CBS 114.80</name>
    <dbReference type="NCBI Taxonomy" id="1450541"/>
    <lineage>
        <taxon>Eukaryota</taxon>
        <taxon>Fungi</taxon>
        <taxon>Dikarya</taxon>
        <taxon>Ascomycota</taxon>
        <taxon>Pezizomycotina</taxon>
        <taxon>Eurotiomycetes</taxon>
        <taxon>Eurotiomycetidae</taxon>
        <taxon>Eurotiales</taxon>
        <taxon>Aspergillaceae</taxon>
        <taxon>Aspergillus</taxon>
        <taxon>Aspergillus subgen. Circumdati</taxon>
    </lineage>
</organism>
<dbReference type="CDD" id="cd15489">
    <property type="entry name" value="PHD_SF"/>
    <property type="match status" value="1"/>
</dbReference>
<keyword evidence="3" id="KW-1185">Reference proteome</keyword>
<gene>
    <name evidence="2" type="ORF">BP00DRAFT_420783</name>
</gene>
<feature type="region of interest" description="Disordered" evidence="1">
    <location>
        <begin position="20"/>
        <end position="99"/>
    </location>
</feature>
<feature type="compositionally biased region" description="Low complexity" evidence="1">
    <location>
        <begin position="40"/>
        <end position="51"/>
    </location>
</feature>
<dbReference type="EMBL" id="KZ825677">
    <property type="protein sequence ID" value="PYI25134.1"/>
    <property type="molecule type" value="Genomic_DNA"/>
</dbReference>
<name>A0A2V5HSX8_9EURO</name>